<feature type="transmembrane region" description="Helical" evidence="1">
    <location>
        <begin position="65"/>
        <end position="86"/>
    </location>
</feature>
<dbReference type="AlphaFoldDB" id="A0A3G1KTA8"/>
<dbReference type="KEGG" id="fwa:DCMF_13850"/>
<keyword evidence="3" id="KW-1185">Reference proteome</keyword>
<dbReference type="InterPro" id="IPR010718">
    <property type="entry name" value="DUF1294"/>
</dbReference>
<keyword evidence="1" id="KW-1133">Transmembrane helix</keyword>
<sequence>MIKFLIPYYVFINAMGFMMMGWDKRQARRKQWRISERALLFTGLAGGAIGTASGMALFHHKTKRWYFKAVFSFAILAHLVIVWLLIP</sequence>
<dbReference type="OrthoDB" id="1698854at2"/>
<dbReference type="Proteomes" id="UP000323521">
    <property type="component" value="Chromosome"/>
</dbReference>
<reference evidence="2 3" key="1">
    <citation type="submission" date="2016-10" db="EMBL/GenBank/DDBJ databases">
        <title>Complete Genome Sequence of Peptococcaceae strain DCMF.</title>
        <authorList>
            <person name="Edwards R.J."/>
            <person name="Holland S.I."/>
            <person name="Deshpande N.P."/>
            <person name="Wong Y.K."/>
            <person name="Ertan H."/>
            <person name="Manefield M."/>
            <person name="Russell T.L."/>
            <person name="Lee M.J."/>
        </authorList>
    </citation>
    <scope>NUCLEOTIDE SEQUENCE [LARGE SCALE GENOMIC DNA]</scope>
    <source>
        <strain evidence="2 3">DCMF</strain>
    </source>
</reference>
<organism evidence="2 3">
    <name type="scientific">Formimonas warabiya</name>
    <dbReference type="NCBI Taxonomy" id="1761012"/>
    <lineage>
        <taxon>Bacteria</taxon>
        <taxon>Bacillati</taxon>
        <taxon>Bacillota</taxon>
        <taxon>Clostridia</taxon>
        <taxon>Eubacteriales</taxon>
        <taxon>Peptococcaceae</taxon>
        <taxon>Candidatus Formimonas</taxon>
    </lineage>
</organism>
<name>A0A3G1KTA8_FORW1</name>
<dbReference type="EMBL" id="CP017634">
    <property type="protein sequence ID" value="ATW25701.1"/>
    <property type="molecule type" value="Genomic_DNA"/>
</dbReference>
<evidence type="ECO:0008006" key="4">
    <source>
        <dbReference type="Google" id="ProtNLM"/>
    </source>
</evidence>
<protein>
    <recommendedName>
        <fullName evidence="4">DUF1294 domain-containing protein</fullName>
    </recommendedName>
</protein>
<keyword evidence="1" id="KW-0472">Membrane</keyword>
<evidence type="ECO:0000313" key="2">
    <source>
        <dbReference type="EMBL" id="ATW25701.1"/>
    </source>
</evidence>
<keyword evidence="1" id="KW-0812">Transmembrane</keyword>
<dbReference type="InterPro" id="IPR012156">
    <property type="entry name" value="Cold_shock_CspA"/>
</dbReference>
<dbReference type="Pfam" id="PF06961">
    <property type="entry name" value="DUF1294"/>
    <property type="match status" value="1"/>
</dbReference>
<feature type="transmembrane region" description="Helical" evidence="1">
    <location>
        <begin position="6"/>
        <end position="22"/>
    </location>
</feature>
<gene>
    <name evidence="2" type="ORF">DCMF_13850</name>
</gene>
<dbReference type="RefSeq" id="WP_148134966.1">
    <property type="nucleotide sequence ID" value="NZ_CP017634.1"/>
</dbReference>
<accession>A0A3G1KTA8</accession>
<proteinExistence type="predicted"/>
<dbReference type="PIRSF" id="PIRSF002599">
    <property type="entry name" value="Cold_shock_A"/>
    <property type="match status" value="1"/>
</dbReference>
<evidence type="ECO:0000313" key="3">
    <source>
        <dbReference type="Proteomes" id="UP000323521"/>
    </source>
</evidence>
<feature type="transmembrane region" description="Helical" evidence="1">
    <location>
        <begin position="38"/>
        <end position="59"/>
    </location>
</feature>
<dbReference type="GO" id="GO:0003676">
    <property type="term" value="F:nucleic acid binding"/>
    <property type="evidence" value="ECO:0007669"/>
    <property type="project" value="InterPro"/>
</dbReference>
<evidence type="ECO:0000256" key="1">
    <source>
        <dbReference type="SAM" id="Phobius"/>
    </source>
</evidence>